<reference evidence="2 3" key="1">
    <citation type="submission" date="2014-02" db="EMBL/GenBank/DDBJ databases">
        <title>The small core and large imbalanced accessory genome model reveals a collaborative survival strategy of Sorangium cellulosum strains in nature.</title>
        <authorList>
            <person name="Han K."/>
            <person name="Peng R."/>
            <person name="Blom J."/>
            <person name="Li Y.-Z."/>
        </authorList>
    </citation>
    <scope>NUCLEOTIDE SEQUENCE [LARGE SCALE GENOMIC DNA]</scope>
    <source>
        <strain evidence="2 3">So0157-25</strain>
    </source>
</reference>
<accession>A0A150PN00</accession>
<proteinExistence type="predicted"/>
<comment type="caution">
    <text evidence="2">The sequence shown here is derived from an EMBL/GenBank/DDBJ whole genome shotgun (WGS) entry which is preliminary data.</text>
</comment>
<evidence type="ECO:0000313" key="2">
    <source>
        <dbReference type="EMBL" id="KYF57117.1"/>
    </source>
</evidence>
<name>A0A150PN00_SORCE</name>
<evidence type="ECO:0000256" key="1">
    <source>
        <dbReference type="SAM" id="MobiDB-lite"/>
    </source>
</evidence>
<organism evidence="2 3">
    <name type="scientific">Sorangium cellulosum</name>
    <name type="common">Polyangium cellulosum</name>
    <dbReference type="NCBI Taxonomy" id="56"/>
    <lineage>
        <taxon>Bacteria</taxon>
        <taxon>Pseudomonadati</taxon>
        <taxon>Myxococcota</taxon>
        <taxon>Polyangia</taxon>
        <taxon>Polyangiales</taxon>
        <taxon>Polyangiaceae</taxon>
        <taxon>Sorangium</taxon>
    </lineage>
</organism>
<sequence length="372" mass="41222">MIAPIDVGALSAPAQKMAQPGAPPKLREMAARGIAPGLKPGEVVTLLVLLASREDEPARETAEKTLSALPEPLLQGALGGDLQPAVVDRLARLYADRLPVVERLCAMPTLDAETLEELARTGSEAVTELIAVNEERLLKSPRVIERLYLNKNTRMSTADRLVDLASRNGVELPGIPAWREVSLAIKDELIAEPSPEPTPDDVLFHETQALAEALAADEAVDTHVEDEEGKEELKEQYVPLYKRLADMTISQRIRRAMLGSREERMLLVRDANRLVASAAVRSPQMQEEEVVLISRNRNISDEVLRIIATTPEWMKSYTVKRNLVENPRSPVLVATRLVQHLRESDLRGIAKSKNVTSPVKDAARRHLERRKS</sequence>
<dbReference type="Proteomes" id="UP000075420">
    <property type="component" value="Unassembled WGS sequence"/>
</dbReference>
<dbReference type="EMBL" id="JELY01001037">
    <property type="protein sequence ID" value="KYF57117.1"/>
    <property type="molecule type" value="Genomic_DNA"/>
</dbReference>
<gene>
    <name evidence="2" type="ORF">BE08_31460</name>
</gene>
<protein>
    <recommendedName>
        <fullName evidence="4">DUF2336 domain-containing protein</fullName>
    </recommendedName>
</protein>
<dbReference type="AlphaFoldDB" id="A0A150PN00"/>
<evidence type="ECO:0000313" key="3">
    <source>
        <dbReference type="Proteomes" id="UP000075420"/>
    </source>
</evidence>
<feature type="region of interest" description="Disordered" evidence="1">
    <location>
        <begin position="352"/>
        <end position="372"/>
    </location>
</feature>
<evidence type="ECO:0008006" key="4">
    <source>
        <dbReference type="Google" id="ProtNLM"/>
    </source>
</evidence>